<reference evidence="3 4" key="1">
    <citation type="submission" date="2016-04" db="EMBL/GenBank/DDBJ databases">
        <title>Peptidophaga gingivicola gen. nov., sp. nov., isolated from human subgingival plaque.</title>
        <authorList>
            <person name="Beall C.J."/>
            <person name="Mokrzan E.M."/>
            <person name="Griffen A.L."/>
            <person name="Leys E.J."/>
        </authorList>
    </citation>
    <scope>NUCLEOTIDE SEQUENCE [LARGE SCALE GENOMIC DNA]</scope>
    <source>
        <strain evidence="3 4">BA112</strain>
    </source>
</reference>
<feature type="transmembrane region" description="Helical" evidence="2">
    <location>
        <begin position="100"/>
        <end position="120"/>
    </location>
</feature>
<dbReference type="Proteomes" id="UP000078368">
    <property type="component" value="Unassembled WGS sequence"/>
</dbReference>
<proteinExistence type="predicted"/>
<feature type="compositionally biased region" description="Pro residues" evidence="1">
    <location>
        <begin position="1"/>
        <end position="10"/>
    </location>
</feature>
<dbReference type="AlphaFoldDB" id="A0A179B3S3"/>
<evidence type="ECO:0000256" key="2">
    <source>
        <dbReference type="SAM" id="Phobius"/>
    </source>
</evidence>
<comment type="caution">
    <text evidence="3">The sequence shown here is derived from an EMBL/GenBank/DDBJ whole genome shotgun (WGS) entry which is preliminary data.</text>
</comment>
<evidence type="ECO:0000256" key="1">
    <source>
        <dbReference type="SAM" id="MobiDB-lite"/>
    </source>
</evidence>
<keyword evidence="2" id="KW-0812">Transmembrane</keyword>
<organism evidence="3 4">
    <name type="scientific">Peptidiphaga gingivicola</name>
    <dbReference type="NCBI Taxonomy" id="2741497"/>
    <lineage>
        <taxon>Bacteria</taxon>
        <taxon>Bacillati</taxon>
        <taxon>Actinomycetota</taxon>
        <taxon>Actinomycetes</taxon>
        <taxon>Actinomycetales</taxon>
        <taxon>Actinomycetaceae</taxon>
        <taxon>Peptidiphaga</taxon>
    </lineage>
</organism>
<dbReference type="RefSeq" id="WP_064231187.1">
    <property type="nucleotide sequence ID" value="NZ_LVZK01000001.1"/>
</dbReference>
<feature type="transmembrane region" description="Helical" evidence="2">
    <location>
        <begin position="132"/>
        <end position="155"/>
    </location>
</feature>
<evidence type="ECO:0000313" key="3">
    <source>
        <dbReference type="EMBL" id="OAP86356.1"/>
    </source>
</evidence>
<keyword evidence="2" id="KW-0472">Membrane</keyword>
<keyword evidence="2" id="KW-1133">Transmembrane helix</keyword>
<feature type="transmembrane region" description="Helical" evidence="2">
    <location>
        <begin position="167"/>
        <end position="185"/>
    </location>
</feature>
<keyword evidence="4" id="KW-1185">Reference proteome</keyword>
<sequence length="230" mass="23840">MHDYPGSPPPKPRRAGGHGASPAAYRVASPPTREYTRAPVLIAETDAFFQPPASRSRKMQLFFAATSSLSCIAIVAGMFLDYITDAEPLTFLDVVAELWVQSLVLVAVLVVAVAVAASLCSPGGYGERSAATAIAGAGAVIACGRIVDLASFGIVAALGQDASVGPGLWTMFGGALILFGAGAMARSNATYGWADDSSDPLWRTVWAQSKAVAAGLSKPRRKAEGDRRAV</sequence>
<dbReference type="EMBL" id="LVZK01000001">
    <property type="protein sequence ID" value="OAP86356.1"/>
    <property type="molecule type" value="Genomic_DNA"/>
</dbReference>
<accession>A0A179B3S3</accession>
<gene>
    <name evidence="3" type="ORF">A4H34_04180</name>
</gene>
<evidence type="ECO:0000313" key="4">
    <source>
        <dbReference type="Proteomes" id="UP000078368"/>
    </source>
</evidence>
<feature type="region of interest" description="Disordered" evidence="1">
    <location>
        <begin position="1"/>
        <end position="29"/>
    </location>
</feature>
<feature type="transmembrane region" description="Helical" evidence="2">
    <location>
        <begin position="61"/>
        <end position="80"/>
    </location>
</feature>
<protein>
    <submittedName>
        <fullName evidence="3">Uncharacterized protein</fullName>
    </submittedName>
</protein>
<name>A0A179B3S3_9ACTO</name>